<dbReference type="FunFam" id="2.60.40.10:FF:000487">
    <property type="entry name" value="ADAMTS-like 3 isoform 1"/>
    <property type="match status" value="1"/>
</dbReference>
<evidence type="ECO:0000256" key="6">
    <source>
        <dbReference type="SAM" id="MobiDB-lite"/>
    </source>
</evidence>
<feature type="compositionally biased region" description="Polar residues" evidence="6">
    <location>
        <begin position="1"/>
        <end position="11"/>
    </location>
</feature>
<keyword evidence="5" id="KW-1015">Disulfide bond</keyword>
<dbReference type="InterPro" id="IPR050439">
    <property type="entry name" value="ADAMTS_ADAMTS-like"/>
</dbReference>
<dbReference type="Ensembl" id="ENSECRT00000034410.1">
    <property type="protein sequence ID" value="ENSECRP00000033679.1"/>
    <property type="gene ID" value="ENSECRG00000022799.1"/>
</dbReference>
<dbReference type="Pfam" id="PF24484">
    <property type="entry name" value="ADAMTSL1"/>
    <property type="match status" value="1"/>
</dbReference>
<dbReference type="SUPFAM" id="SSF82895">
    <property type="entry name" value="TSP-1 type 1 repeat"/>
    <property type="match status" value="11"/>
</dbReference>
<dbReference type="InterPro" id="IPR003598">
    <property type="entry name" value="Ig_sub2"/>
</dbReference>
<keyword evidence="10" id="KW-1185">Reference proteome</keyword>
<dbReference type="InterPro" id="IPR036383">
    <property type="entry name" value="TSP1_rpt_sf"/>
</dbReference>
<dbReference type="GO" id="GO:0005576">
    <property type="term" value="C:extracellular region"/>
    <property type="evidence" value="ECO:0007669"/>
    <property type="project" value="UniProtKB-SubCell"/>
</dbReference>
<evidence type="ECO:0000256" key="3">
    <source>
        <dbReference type="ARBA" id="ARBA00022729"/>
    </source>
</evidence>
<evidence type="ECO:0000256" key="5">
    <source>
        <dbReference type="ARBA" id="ARBA00023157"/>
    </source>
</evidence>
<organism evidence="9 10">
    <name type="scientific">Erpetoichthys calabaricus</name>
    <name type="common">Rope fish</name>
    <name type="synonym">Calamoichthys calabaricus</name>
    <dbReference type="NCBI Taxonomy" id="27687"/>
    <lineage>
        <taxon>Eukaryota</taxon>
        <taxon>Metazoa</taxon>
        <taxon>Chordata</taxon>
        <taxon>Craniata</taxon>
        <taxon>Vertebrata</taxon>
        <taxon>Euteleostomi</taxon>
        <taxon>Actinopterygii</taxon>
        <taxon>Polypteriformes</taxon>
        <taxon>Polypteridae</taxon>
        <taxon>Erpetoichthys</taxon>
    </lineage>
</organism>
<dbReference type="PROSITE" id="PS50900">
    <property type="entry name" value="PLAC"/>
    <property type="match status" value="1"/>
</dbReference>
<dbReference type="GeneTree" id="ENSGT00940000156243"/>
<dbReference type="PANTHER" id="PTHR13723">
    <property type="entry name" value="ADAMTS A DISINTEGRIN AND METALLOPROTEASE WITH THROMBOSPONDIN MOTIFS PROTEASE"/>
    <property type="match status" value="1"/>
</dbReference>
<feature type="domain" description="Ig-like" evidence="7">
    <location>
        <begin position="1004"/>
        <end position="1099"/>
    </location>
</feature>
<dbReference type="Pfam" id="PF08686">
    <property type="entry name" value="PLAC"/>
    <property type="match status" value="1"/>
</dbReference>
<dbReference type="SMART" id="SM00408">
    <property type="entry name" value="IGc2"/>
    <property type="match status" value="4"/>
</dbReference>
<evidence type="ECO:0000259" key="7">
    <source>
        <dbReference type="PROSITE" id="PS50835"/>
    </source>
</evidence>
<feature type="region of interest" description="Disordered" evidence="6">
    <location>
        <begin position="1"/>
        <end position="35"/>
    </location>
</feature>
<keyword evidence="4" id="KW-0677">Repeat</keyword>
<gene>
    <name evidence="9" type="primary">ADAMTSL1</name>
</gene>
<reference evidence="9" key="1">
    <citation type="submission" date="2021-06" db="EMBL/GenBank/DDBJ databases">
        <authorList>
            <consortium name="Wellcome Sanger Institute Data Sharing"/>
        </authorList>
    </citation>
    <scope>NUCLEOTIDE SEQUENCE [LARGE SCALE GENOMIC DNA]</scope>
</reference>
<dbReference type="GO" id="GO:0031012">
    <property type="term" value="C:extracellular matrix"/>
    <property type="evidence" value="ECO:0007669"/>
    <property type="project" value="TreeGrafter"/>
</dbReference>
<dbReference type="Gene3D" id="2.60.40.10">
    <property type="entry name" value="Immunoglobulins"/>
    <property type="match status" value="4"/>
</dbReference>
<dbReference type="InterPro" id="IPR000884">
    <property type="entry name" value="TSP1_rpt"/>
</dbReference>
<dbReference type="InterPro" id="IPR013783">
    <property type="entry name" value="Ig-like_fold"/>
</dbReference>
<keyword evidence="2" id="KW-0964">Secreted</keyword>
<evidence type="ECO:0000256" key="1">
    <source>
        <dbReference type="ARBA" id="ARBA00004613"/>
    </source>
</evidence>
<evidence type="ECO:0000256" key="2">
    <source>
        <dbReference type="ARBA" id="ARBA00022525"/>
    </source>
</evidence>
<reference evidence="9" key="3">
    <citation type="submission" date="2025-09" db="UniProtKB">
        <authorList>
            <consortium name="Ensembl"/>
        </authorList>
    </citation>
    <scope>IDENTIFICATION</scope>
</reference>
<evidence type="ECO:0000256" key="4">
    <source>
        <dbReference type="ARBA" id="ARBA00022737"/>
    </source>
</evidence>
<dbReference type="FunFam" id="2.20.100.10:FF:000005">
    <property type="entry name" value="ADAM metallopeptidase with thrombospondin type 1 motif 9"/>
    <property type="match status" value="1"/>
</dbReference>
<dbReference type="Pfam" id="PF19030">
    <property type="entry name" value="TSP1_ADAMTS"/>
    <property type="match status" value="9"/>
</dbReference>
<dbReference type="SUPFAM" id="SSF48726">
    <property type="entry name" value="Immunoglobulin"/>
    <property type="match status" value="4"/>
</dbReference>
<name>A0A8C4TJN8_ERPCA</name>
<dbReference type="PANTHER" id="PTHR13723:SF157">
    <property type="entry name" value="ADAMTS-LIKE PROTEIN 1"/>
    <property type="match status" value="1"/>
</dbReference>
<proteinExistence type="predicted"/>
<dbReference type="Pfam" id="PF13927">
    <property type="entry name" value="Ig_3"/>
    <property type="match status" value="1"/>
</dbReference>
<dbReference type="Pfam" id="PF07679">
    <property type="entry name" value="I-set"/>
    <property type="match status" value="2"/>
</dbReference>
<evidence type="ECO:0000313" key="10">
    <source>
        <dbReference type="Proteomes" id="UP000694620"/>
    </source>
</evidence>
<dbReference type="PROSITE" id="PS50835">
    <property type="entry name" value="IG_LIKE"/>
    <property type="match status" value="4"/>
</dbReference>
<protein>
    <submittedName>
        <fullName evidence="9">ADAMTS like 1</fullName>
    </submittedName>
</protein>
<dbReference type="InterPro" id="IPR007110">
    <property type="entry name" value="Ig-like_dom"/>
</dbReference>
<feature type="region of interest" description="Disordered" evidence="6">
    <location>
        <begin position="865"/>
        <end position="913"/>
    </location>
</feature>
<dbReference type="InterPro" id="IPR056272">
    <property type="entry name" value="ADAMTSL1_dom"/>
</dbReference>
<feature type="domain" description="PLAC" evidence="8">
    <location>
        <begin position="1449"/>
        <end position="1485"/>
    </location>
</feature>
<dbReference type="InterPro" id="IPR013098">
    <property type="entry name" value="Ig_I-set"/>
</dbReference>
<feature type="domain" description="Ig-like" evidence="7">
    <location>
        <begin position="1116"/>
        <end position="1208"/>
    </location>
</feature>
<dbReference type="Proteomes" id="UP000694620">
    <property type="component" value="Chromosome 7"/>
</dbReference>
<dbReference type="SMART" id="SM00209">
    <property type="entry name" value="TSP1"/>
    <property type="match status" value="11"/>
</dbReference>
<dbReference type="InterPro" id="IPR010909">
    <property type="entry name" value="PLAC"/>
</dbReference>
<dbReference type="InterPro" id="IPR036179">
    <property type="entry name" value="Ig-like_dom_sf"/>
</dbReference>
<feature type="domain" description="Ig-like" evidence="7">
    <location>
        <begin position="906"/>
        <end position="999"/>
    </location>
</feature>
<feature type="domain" description="Ig-like" evidence="7">
    <location>
        <begin position="612"/>
        <end position="704"/>
    </location>
</feature>
<sequence>RSDNLQTQPRSSPFHLESKTLQGHKGENSLSTSGSYPIENTTVDFQKFADKEILRMSGPLGADFTVKIHYVSTLDSTVQFIFYQPIIHRWRETDFFPCSATCGGGYQLTSAECFDLRSSRVVPDQYCHYYPENVKSKPKLQECNMDPCPASDGFKQIMPYDLYHPLPRWDHTPWTACSTSCGGGIQSRTASCVEEDMQGNVVSVEEWKCTYAPKMAQVQPCNVFDCPKWLAQEWSSCTVTCGQGLRYRVVLCIDHRGIHAGGCNPKAKPHIKEDCVAPIPCYKPKEKLPVEAKLPWYKQAQELDEETAVTEDPSFVPDVWSPCSRTCGVGTQQRTVKCQVLLSFSQTVADLPEDECEGPKPQVLQSCYSGPCGEELHEPHGEEDEELTVSHRTDEELHDWEYEGFTECSESCGGGLQEAVVVCLNQQTRVIVEEGLCTSHRRPPSLLKTCQPDPLMTCFSFLLLFYRQLDILNPPLHIFCLPDRWEAGKWSSCSATCGVGLQTRDVVCTLLLSRENNETVVVSEDKCRHSKPAMVQACNRFDCPPSWYPQDWQQCSVTCGEGTQSISVFCRKMDRNGKSVTLNPGRCSSLPQPRLVRPCSLAPCTKPSKPVPKLTAYLFSLRKVYIQLRKERRLQFVVGGYAFLIPTTSVVIRCPNRRLRKTLIRWEKDGELLAGSSHLTVSPYGYLSIHHLRLSDAGIYTCIAGQAQENFIIKLIGFKQKPVLHPPGPNLKDKPWISPRNLPVSVHNAKLWLTPGHFSQYDDIVLHLIEKMGLDEEHLGSLDALDSSERNSSLLEDDFGLEVAAPMTLTIDQKRLDEIIKNVFSQPEELQTSHADKLITQLLSEIHTDNVLKYPDGGFNASNSWKSTDHKSHPSEATLANPEFRDSDKSFRPPVFGTTPHHQKRPQETSSSEFVGHVGQDVLLHGRVNRLVLKCEATGNPKPSIRWFKNGEHLHFGNRVGLLPDGSLQILAPGAADMGFYRCTASNSLGFVSLSSHVTQGGKPVIRASTSERVFLNTSSVMADVGSTVKVLLGANVTLRCQAEGVPKPKISWSFLHGKSEAIHHPVKNDSVLVSNASLRDEGHYVCRAANLHGQVTVMTHLLLLGMSLYFLLTGPGTHTLLSTEAGTTEMVNRGSTVLIGCFIQGHPTPRISWFQNGKPLSLLSDLTYQLLEGNQILQLSNVSSRTNGEVSCLAENEAGTLLQRVLLLIHGHQWSVDDTPPCSATCGNKGIRSARLRCLFNGTEVDRVMCHHVPQPSVEPLACNVRDCPPRWLLMPWSPCSRTCGGGVQSRRVTCHQVTADGLSVTLPAENCTSLGKRPTDLQPCNRMSCAEWTMSAWGQCNGQCVGLRQSTQHRQLFCQMKTGIPVPASHCSGLPRPPISRNCTTDACNLQWRVGSWTPCTATCGTSGFQTRRVECIHLRSGKAGREQLCSWKPRPANWQHCNTGHCETECRDTTIYCEKVQQLKLCQLPQFGVRCCESCKAT</sequence>
<dbReference type="Gene3D" id="2.20.100.10">
    <property type="entry name" value="Thrombospondin type-1 (TSP1) repeat"/>
    <property type="match status" value="8"/>
</dbReference>
<dbReference type="FunFam" id="2.20.100.10:FF:000009">
    <property type="entry name" value="ADAMTS-like protein 3 isoform A"/>
    <property type="match status" value="2"/>
</dbReference>
<comment type="subcellular location">
    <subcellularLocation>
        <location evidence="1">Secreted</location>
    </subcellularLocation>
</comment>
<dbReference type="InterPro" id="IPR003599">
    <property type="entry name" value="Ig_sub"/>
</dbReference>
<evidence type="ECO:0000313" key="9">
    <source>
        <dbReference type="Ensembl" id="ENSECRP00000033679.1"/>
    </source>
</evidence>
<accession>A0A8C4TJN8</accession>
<dbReference type="SMART" id="SM00409">
    <property type="entry name" value="IG"/>
    <property type="match status" value="4"/>
</dbReference>
<reference evidence="9" key="2">
    <citation type="submission" date="2025-08" db="UniProtKB">
        <authorList>
            <consortium name="Ensembl"/>
        </authorList>
    </citation>
    <scope>IDENTIFICATION</scope>
</reference>
<dbReference type="PROSITE" id="PS50092">
    <property type="entry name" value="TSP1"/>
    <property type="match status" value="9"/>
</dbReference>
<keyword evidence="3" id="KW-0732">Signal</keyword>
<evidence type="ECO:0000259" key="8">
    <source>
        <dbReference type="PROSITE" id="PS50900"/>
    </source>
</evidence>